<accession>A0ABT5G410</accession>
<dbReference type="SMART" id="SM00903">
    <property type="entry name" value="Flavin_Reduct"/>
    <property type="match status" value="1"/>
</dbReference>
<comment type="caution">
    <text evidence="4">The sequence shown here is derived from an EMBL/GenBank/DDBJ whole genome shotgun (WGS) entry which is preliminary data.</text>
</comment>
<name>A0ABT5G410_9ACTN</name>
<evidence type="ECO:0000259" key="3">
    <source>
        <dbReference type="SMART" id="SM00903"/>
    </source>
</evidence>
<dbReference type="InterPro" id="IPR050268">
    <property type="entry name" value="NADH-dep_flavin_reductase"/>
</dbReference>
<evidence type="ECO:0000313" key="4">
    <source>
        <dbReference type="EMBL" id="MDC2959587.1"/>
    </source>
</evidence>
<dbReference type="Pfam" id="PF01613">
    <property type="entry name" value="Flavin_Reduct"/>
    <property type="match status" value="1"/>
</dbReference>
<dbReference type="EMBL" id="JAQOSK010000017">
    <property type="protein sequence ID" value="MDC2959587.1"/>
    <property type="molecule type" value="Genomic_DNA"/>
</dbReference>
<dbReference type="PANTHER" id="PTHR30466:SF1">
    <property type="entry name" value="FMN REDUCTASE (NADH) RUTF"/>
    <property type="match status" value="1"/>
</dbReference>
<dbReference type="Gene3D" id="2.30.110.10">
    <property type="entry name" value="Electron Transport, Fmn-binding Protein, Chain A"/>
    <property type="match status" value="1"/>
</dbReference>
<organism evidence="4 5">
    <name type="scientific">Streptomyces gilvifuscus</name>
    <dbReference type="NCBI Taxonomy" id="1550617"/>
    <lineage>
        <taxon>Bacteria</taxon>
        <taxon>Bacillati</taxon>
        <taxon>Actinomycetota</taxon>
        <taxon>Actinomycetes</taxon>
        <taxon>Kitasatosporales</taxon>
        <taxon>Streptomycetaceae</taxon>
        <taxon>Streptomyces</taxon>
    </lineage>
</organism>
<evidence type="ECO:0000256" key="1">
    <source>
        <dbReference type="ARBA" id="ARBA00023002"/>
    </source>
</evidence>
<feature type="domain" description="Flavin reductase like" evidence="3">
    <location>
        <begin position="39"/>
        <end position="181"/>
    </location>
</feature>
<dbReference type="RefSeq" id="WP_272177967.1">
    <property type="nucleotide sequence ID" value="NZ_JAQOSK010000017.1"/>
</dbReference>
<dbReference type="PANTHER" id="PTHR30466">
    <property type="entry name" value="FLAVIN REDUCTASE"/>
    <property type="match status" value="1"/>
</dbReference>
<dbReference type="Proteomes" id="UP001221328">
    <property type="component" value="Unassembled WGS sequence"/>
</dbReference>
<gene>
    <name evidence="4" type="ORF">PO587_34695</name>
</gene>
<feature type="region of interest" description="Disordered" evidence="2">
    <location>
        <begin position="1"/>
        <end position="32"/>
    </location>
</feature>
<protein>
    <submittedName>
        <fullName evidence="4">Flavin reductase family protein</fullName>
    </submittedName>
</protein>
<proteinExistence type="predicted"/>
<dbReference type="InterPro" id="IPR012349">
    <property type="entry name" value="Split_barrel_FMN-bd"/>
</dbReference>
<keyword evidence="1" id="KW-0560">Oxidoreductase</keyword>
<evidence type="ECO:0000313" key="5">
    <source>
        <dbReference type="Proteomes" id="UP001221328"/>
    </source>
</evidence>
<dbReference type="SUPFAM" id="SSF50475">
    <property type="entry name" value="FMN-binding split barrel"/>
    <property type="match status" value="1"/>
</dbReference>
<dbReference type="InterPro" id="IPR002563">
    <property type="entry name" value="Flavin_Rdtase-like_dom"/>
</dbReference>
<reference evidence="4 5" key="1">
    <citation type="journal article" date="2015" name="Int. J. Syst. Evol. Microbiol.">
        <title>Streptomyces gilvifuscus sp. nov., an actinomycete that produces antibacterial compounds isolated from soil.</title>
        <authorList>
            <person name="Nguyen T.M."/>
            <person name="Kim J."/>
        </authorList>
    </citation>
    <scope>NUCLEOTIDE SEQUENCE [LARGE SCALE GENOMIC DNA]</scope>
    <source>
        <strain evidence="4 5">T113</strain>
    </source>
</reference>
<keyword evidence="5" id="KW-1185">Reference proteome</keyword>
<sequence>MSRLPLRQDATAAPSVLDEPDTPQGPDDPHASDRFHRFMRTWATGITVVTSRRQGRSVGCTVTAFTSVSLQPALLLVCLADGSRTLATLRARGVFAVNVLGGDQTALAGHFATAPGDRFATVPHHLVDGVPLLDAALATAVCRVEHAWPVADHTLVLGRPSHYGALREVPPLIRFDGISGGLGTFT</sequence>
<evidence type="ECO:0000256" key="2">
    <source>
        <dbReference type="SAM" id="MobiDB-lite"/>
    </source>
</evidence>